<evidence type="ECO:0000313" key="2">
    <source>
        <dbReference type="Proteomes" id="UP000034096"/>
    </source>
</evidence>
<sequence>MLERGGEGEKCQAAIHHPKCNGYADNIDHFTPKCILKLFRIAPEDQDKNNLVPINIHCHRLKDASTPNRKKLLCGQLFNGNVVSLDDYRTFRDKYDLVYVSSPDGD</sequence>
<protein>
    <recommendedName>
        <fullName evidence="3">HNH domain-containing protein</fullName>
    </recommendedName>
</protein>
<dbReference type="STRING" id="1618583.US75_C0019G0014"/>
<evidence type="ECO:0000313" key="1">
    <source>
        <dbReference type="EMBL" id="KKQ55532.1"/>
    </source>
</evidence>
<organism evidence="1 2">
    <name type="scientific">Candidatus Woesebacteria bacterium GW2011_GWC1_38_13</name>
    <dbReference type="NCBI Taxonomy" id="1618583"/>
    <lineage>
        <taxon>Bacteria</taxon>
        <taxon>Candidatus Woeseibacteriota</taxon>
    </lineage>
</organism>
<accession>A0A0G0ILM6</accession>
<gene>
    <name evidence="1" type="ORF">US75_C0019G0014</name>
</gene>
<evidence type="ECO:0008006" key="3">
    <source>
        <dbReference type="Google" id="ProtNLM"/>
    </source>
</evidence>
<dbReference type="EMBL" id="LBUE01000019">
    <property type="protein sequence ID" value="KKQ55532.1"/>
    <property type="molecule type" value="Genomic_DNA"/>
</dbReference>
<dbReference type="AlphaFoldDB" id="A0A0G0ILM6"/>
<proteinExistence type="predicted"/>
<reference evidence="1 2" key="1">
    <citation type="journal article" date="2015" name="Nature">
        <title>rRNA introns, odd ribosomes, and small enigmatic genomes across a large radiation of phyla.</title>
        <authorList>
            <person name="Brown C.T."/>
            <person name="Hug L.A."/>
            <person name="Thomas B.C."/>
            <person name="Sharon I."/>
            <person name="Castelle C.J."/>
            <person name="Singh A."/>
            <person name="Wilkins M.J."/>
            <person name="Williams K.H."/>
            <person name="Banfield J.F."/>
        </authorList>
    </citation>
    <scope>NUCLEOTIDE SEQUENCE [LARGE SCALE GENOMIC DNA]</scope>
</reference>
<comment type="caution">
    <text evidence="1">The sequence shown here is derived from an EMBL/GenBank/DDBJ whole genome shotgun (WGS) entry which is preliminary data.</text>
</comment>
<name>A0A0G0ILM6_9BACT</name>
<dbReference type="Proteomes" id="UP000034096">
    <property type="component" value="Unassembled WGS sequence"/>
</dbReference>